<accession>A0A1G2MB46</accession>
<gene>
    <name evidence="1" type="ORF">A2849_02945</name>
</gene>
<organism evidence="1 2">
    <name type="scientific">Candidatus Taylorbacteria bacterium RIFCSPHIGHO2_01_FULL_51_15</name>
    <dbReference type="NCBI Taxonomy" id="1802304"/>
    <lineage>
        <taxon>Bacteria</taxon>
        <taxon>Candidatus Tayloriibacteriota</taxon>
    </lineage>
</organism>
<sequence>MKKTKEGQPISNWVWLATVLLLLVIPFIAHSLKLKQRPPTPRVETRNKDDARLYELQQRYYAGKARHKDVWWLDEPPSLGNNAQIESVIKKQADLIKETISTYKTLSPLATSIARHFESFFVSIAINRSSSVTVMTTGETARIGNIPEITFVPRDRVRIMGAPYSLYWRSDWGLIMNAMSLPRPVFAGFLFHELGHGYLHPVHPDTKHYAHSSREYALEEIRMHELESLVFDKASNGAFGQVVVEVASRKKETASFKEALYTLREGDLRRLDESLSATEVGVATSSLLFAHYLIAIGLEHIKLQNGSDEKKVLLFLWAQTILH</sequence>
<name>A0A1G2MB46_9BACT</name>
<protein>
    <submittedName>
        <fullName evidence="1">Uncharacterized protein</fullName>
    </submittedName>
</protein>
<proteinExistence type="predicted"/>
<dbReference type="AlphaFoldDB" id="A0A1G2MB46"/>
<evidence type="ECO:0000313" key="2">
    <source>
        <dbReference type="Proteomes" id="UP000178121"/>
    </source>
</evidence>
<comment type="caution">
    <text evidence="1">The sequence shown here is derived from an EMBL/GenBank/DDBJ whole genome shotgun (WGS) entry which is preliminary data.</text>
</comment>
<dbReference type="Proteomes" id="UP000178121">
    <property type="component" value="Unassembled WGS sequence"/>
</dbReference>
<dbReference type="EMBL" id="MHRI01000032">
    <property type="protein sequence ID" value="OHA20251.1"/>
    <property type="molecule type" value="Genomic_DNA"/>
</dbReference>
<evidence type="ECO:0000313" key="1">
    <source>
        <dbReference type="EMBL" id="OHA20251.1"/>
    </source>
</evidence>
<reference evidence="1 2" key="1">
    <citation type="journal article" date="2016" name="Nat. Commun.">
        <title>Thousands of microbial genomes shed light on interconnected biogeochemical processes in an aquifer system.</title>
        <authorList>
            <person name="Anantharaman K."/>
            <person name="Brown C.T."/>
            <person name="Hug L.A."/>
            <person name="Sharon I."/>
            <person name="Castelle C.J."/>
            <person name="Probst A.J."/>
            <person name="Thomas B.C."/>
            <person name="Singh A."/>
            <person name="Wilkins M.J."/>
            <person name="Karaoz U."/>
            <person name="Brodie E.L."/>
            <person name="Williams K.H."/>
            <person name="Hubbard S.S."/>
            <person name="Banfield J.F."/>
        </authorList>
    </citation>
    <scope>NUCLEOTIDE SEQUENCE [LARGE SCALE GENOMIC DNA]</scope>
</reference>